<organism evidence="1 2">
    <name type="scientific">Blattamonas nauphoetae</name>
    <dbReference type="NCBI Taxonomy" id="2049346"/>
    <lineage>
        <taxon>Eukaryota</taxon>
        <taxon>Metamonada</taxon>
        <taxon>Preaxostyla</taxon>
        <taxon>Oxymonadida</taxon>
        <taxon>Blattamonas</taxon>
    </lineage>
</organism>
<gene>
    <name evidence="1" type="ORF">BLNAU_3446</name>
</gene>
<name>A0ABQ9YD07_9EUKA</name>
<comment type="caution">
    <text evidence="1">The sequence shown here is derived from an EMBL/GenBank/DDBJ whole genome shotgun (WGS) entry which is preliminary data.</text>
</comment>
<dbReference type="Proteomes" id="UP001281761">
    <property type="component" value="Unassembled WGS sequence"/>
</dbReference>
<dbReference type="EMBL" id="JARBJD010000015">
    <property type="protein sequence ID" value="KAK2961648.1"/>
    <property type="molecule type" value="Genomic_DNA"/>
</dbReference>
<evidence type="ECO:0000313" key="2">
    <source>
        <dbReference type="Proteomes" id="UP001281761"/>
    </source>
</evidence>
<reference evidence="1 2" key="1">
    <citation type="journal article" date="2022" name="bioRxiv">
        <title>Genomics of Preaxostyla Flagellates Illuminates Evolutionary Transitions and the Path Towards Mitochondrial Loss.</title>
        <authorList>
            <person name="Novak L.V.F."/>
            <person name="Treitli S.C."/>
            <person name="Pyrih J."/>
            <person name="Halakuc P."/>
            <person name="Pipaliya S.V."/>
            <person name="Vacek V."/>
            <person name="Brzon O."/>
            <person name="Soukal P."/>
            <person name="Eme L."/>
            <person name="Dacks J.B."/>
            <person name="Karnkowska A."/>
            <person name="Elias M."/>
            <person name="Hampl V."/>
        </authorList>
    </citation>
    <scope>NUCLEOTIDE SEQUENCE [LARGE SCALE GENOMIC DNA]</scope>
    <source>
        <strain evidence="1">NAU3</strain>
        <tissue evidence="1">Gut</tissue>
    </source>
</reference>
<accession>A0ABQ9YD07</accession>
<keyword evidence="2" id="KW-1185">Reference proteome</keyword>
<sequence>MIAGFLALWTVHALNRFSDDEELHHANTPPNELSSQHCRHSLQIAVHSTPNDRMDSTTRLARSELEWPAISFLCWNWILRWRFGRSSLPTQPDEFGVALLSFSDVEPFFDETRIMPKRQNDDQWDDPRFVSMEKGITSLIKLSEIYNSLVNLVKADYPFDDAHLFKAHQFLSDLASRWGNLDSAPKLVTDLVPSSDGSPSGPFHIATLEFVVASPIAMAFSSCLSFIERNDVLWNILFTFKKSLQEWKKHDREVSQSAKRMMEALISEGFEDTLEQMMKYDMDGDCLSRMTPLHFCGLSSDVGNALIADADEQILGSPPIVQKWFAHLDYLSQYRLFHHLRNTSRLSRRNEMLPALPPFTATHELFEDSTSFNLFLFSDTLPTPTLPQFDVWGIRKGGRTKSQLKMVVVSMDCYAFLSLPPNSLWLARGDSAEIGRTLLSCSTDRVIRGHIVVIPRGSNKGSFCEGLRSFLNVF</sequence>
<protein>
    <submittedName>
        <fullName evidence="1">Uncharacterized protein</fullName>
    </submittedName>
</protein>
<proteinExistence type="predicted"/>
<evidence type="ECO:0000313" key="1">
    <source>
        <dbReference type="EMBL" id="KAK2961648.1"/>
    </source>
</evidence>